<dbReference type="STRING" id="1122133.SAMN02745157_1459"/>
<dbReference type="Gene3D" id="3.30.2400.10">
    <property type="entry name" value="Major capsid protein gp5"/>
    <property type="match status" value="1"/>
</dbReference>
<dbReference type="RefSeq" id="WP_244540158.1">
    <property type="nucleotide sequence ID" value="NZ_FQUP01000001.1"/>
</dbReference>
<keyword evidence="2" id="KW-0175">Coiled coil</keyword>
<dbReference type="Gene3D" id="3.30.2320.10">
    <property type="entry name" value="hypothetical protein PF0899 domain"/>
    <property type="match status" value="1"/>
</dbReference>
<dbReference type="Proteomes" id="UP000184485">
    <property type="component" value="Unassembled WGS sequence"/>
</dbReference>
<evidence type="ECO:0000313" key="4">
    <source>
        <dbReference type="EMBL" id="SHF02242.1"/>
    </source>
</evidence>
<accession>A0A1M4Y9R8</accession>
<name>A0A1M4Y9R8_9HYPH</name>
<dbReference type="InterPro" id="IPR024455">
    <property type="entry name" value="Phage_capsid"/>
</dbReference>
<gene>
    <name evidence="4" type="ORF">SAMN02745157_1459</name>
</gene>
<dbReference type="InterPro" id="IPR054612">
    <property type="entry name" value="Phage_capsid-like_C"/>
</dbReference>
<dbReference type="NCBIfam" id="TIGR01554">
    <property type="entry name" value="major_cap_HK97"/>
    <property type="match status" value="1"/>
</dbReference>
<evidence type="ECO:0000256" key="2">
    <source>
        <dbReference type="SAM" id="Coils"/>
    </source>
</evidence>
<organism evidence="4 5">
    <name type="scientific">Kaistia soli DSM 19436</name>
    <dbReference type="NCBI Taxonomy" id="1122133"/>
    <lineage>
        <taxon>Bacteria</taxon>
        <taxon>Pseudomonadati</taxon>
        <taxon>Pseudomonadota</taxon>
        <taxon>Alphaproteobacteria</taxon>
        <taxon>Hyphomicrobiales</taxon>
        <taxon>Kaistiaceae</taxon>
        <taxon>Kaistia</taxon>
    </lineage>
</organism>
<proteinExistence type="predicted"/>
<reference evidence="4 5" key="1">
    <citation type="submission" date="2016-11" db="EMBL/GenBank/DDBJ databases">
        <authorList>
            <person name="Jaros S."/>
            <person name="Januszkiewicz K."/>
            <person name="Wedrychowicz H."/>
        </authorList>
    </citation>
    <scope>NUCLEOTIDE SEQUENCE [LARGE SCALE GENOMIC DNA]</scope>
    <source>
        <strain evidence="4 5">DSM 19436</strain>
    </source>
</reference>
<evidence type="ECO:0000259" key="3">
    <source>
        <dbReference type="Pfam" id="PF05065"/>
    </source>
</evidence>
<keyword evidence="5" id="KW-1185">Reference proteome</keyword>
<feature type="domain" description="Phage capsid-like C-terminal" evidence="3">
    <location>
        <begin position="186"/>
        <end position="464"/>
    </location>
</feature>
<protein>
    <submittedName>
        <fullName evidence="4">Phage major capsid protein, HK97 family</fullName>
    </submittedName>
</protein>
<dbReference type="SUPFAM" id="SSF56563">
    <property type="entry name" value="Major capsid protein gp5"/>
    <property type="match status" value="1"/>
</dbReference>
<dbReference type="AlphaFoldDB" id="A0A1M4Y9R8"/>
<sequence length="481" mass="51948">MGKYRNTGLLAVVTAALLVAVVVMVGIDGSTLHHAIASIADPHAMSVASLAALAPLREKRVALVKGMKDMLALTEAENRDLSAEEQTSYDGLKAEKDALDKRIARLDELMDADAALDAVVPAAGRRSGIEAPRRPNEAKKDFENFGEFMNAVRFNPNDQRLNFVESAGRGEDDLSAEMRMDTNTQGGFMVPPQLRQTLMSVPPQDALVRPRANVIPAGSPPDAGITMPALDQTGSNPGNMFGGMTFNWIEEGGEKPETDAKLREVTLTPHEIAGFVTVTDKLLRNWQAANSFVESLMRAGVIAAEDYAFLQGSGIGKPLGIINAGVTRWINRATANHVAYLDLVTMASRLLMRGVSSPVWSMPQSALVDIATMTDPEGHYIWQANAKDGFAGTLLGYPVRWNNRAPALGSKGDIILADWSYYLIKDGSGPFVAASEHVKFTSNKTVIKIFWNVDGSPWLTAPIKEENGYEVSPFVGLDVPA</sequence>
<evidence type="ECO:0000256" key="1">
    <source>
        <dbReference type="ARBA" id="ARBA00004328"/>
    </source>
</evidence>
<comment type="subcellular location">
    <subcellularLocation>
        <location evidence="1">Virion</location>
    </subcellularLocation>
</comment>
<dbReference type="EMBL" id="FQUP01000001">
    <property type="protein sequence ID" value="SHF02242.1"/>
    <property type="molecule type" value="Genomic_DNA"/>
</dbReference>
<dbReference type="Pfam" id="PF05065">
    <property type="entry name" value="Phage_capsid"/>
    <property type="match status" value="1"/>
</dbReference>
<evidence type="ECO:0000313" key="5">
    <source>
        <dbReference type="Proteomes" id="UP000184485"/>
    </source>
</evidence>
<feature type="coiled-coil region" evidence="2">
    <location>
        <begin position="64"/>
        <end position="109"/>
    </location>
</feature>